<dbReference type="AlphaFoldDB" id="A0A7S0EAN6"/>
<sequence>MASETDHGEALAAFSAAGSSDKIPAELKEVLNEVGLTGKCRYPWAQMIPLIEAKINEVCAEYHAATQDLEAHGENYAETLKRLHALLHEFPNPPFTLQRLVELLIDPHRIYRTSTRKLMHALEKLLTVSSTDPVMVIQPTKPGTYQAVAEYDLAKIAAGDYPTQEAAPMEVDGGA</sequence>
<reference evidence="2" key="1">
    <citation type="submission" date="2021-01" db="EMBL/GenBank/DDBJ databases">
        <authorList>
            <person name="Corre E."/>
            <person name="Pelletier E."/>
            <person name="Niang G."/>
            <person name="Scheremetjew M."/>
            <person name="Finn R."/>
            <person name="Kale V."/>
            <person name="Holt S."/>
            <person name="Cochrane G."/>
            <person name="Meng A."/>
            <person name="Brown T."/>
            <person name="Cohen L."/>
        </authorList>
    </citation>
    <scope>NUCLEOTIDE SEQUENCE</scope>
    <source>
        <strain evidence="2">CCMP1374</strain>
    </source>
</reference>
<proteinExistence type="inferred from homology"/>
<gene>
    <name evidence="2" type="ORF">PANT1444_LOCUS5378</name>
</gene>
<dbReference type="PANTHER" id="PTHR16487:SF0">
    <property type="entry name" value="PROTEIN PHOSPHATASE 4 REGULATORY SUBUNIT 2-RELATED"/>
    <property type="match status" value="1"/>
</dbReference>
<organism evidence="2">
    <name type="scientific">Phaeocystis antarctica</name>
    <dbReference type="NCBI Taxonomy" id="33657"/>
    <lineage>
        <taxon>Eukaryota</taxon>
        <taxon>Haptista</taxon>
        <taxon>Haptophyta</taxon>
        <taxon>Prymnesiophyceae</taxon>
        <taxon>Phaeocystales</taxon>
        <taxon>Phaeocystaceae</taxon>
        <taxon>Phaeocystis</taxon>
    </lineage>
</organism>
<comment type="similarity">
    <text evidence="1">Belongs to the PPP4R2 family.</text>
</comment>
<dbReference type="GO" id="GO:0019888">
    <property type="term" value="F:protein phosphatase regulator activity"/>
    <property type="evidence" value="ECO:0007669"/>
    <property type="project" value="InterPro"/>
</dbReference>
<dbReference type="GO" id="GO:0005737">
    <property type="term" value="C:cytoplasm"/>
    <property type="evidence" value="ECO:0007669"/>
    <property type="project" value="TreeGrafter"/>
</dbReference>
<name>A0A7S0EAN6_9EUKA</name>
<dbReference type="InterPro" id="IPR015267">
    <property type="entry name" value="PPP4R2"/>
</dbReference>
<dbReference type="PANTHER" id="PTHR16487">
    <property type="entry name" value="PPP4R2-RELATED PROTEIN"/>
    <property type="match status" value="1"/>
</dbReference>
<dbReference type="EMBL" id="HBEP01009567">
    <property type="protein sequence ID" value="CAD8477784.1"/>
    <property type="molecule type" value="Transcribed_RNA"/>
</dbReference>
<evidence type="ECO:0000256" key="1">
    <source>
        <dbReference type="ARBA" id="ARBA00009207"/>
    </source>
</evidence>
<evidence type="ECO:0000313" key="2">
    <source>
        <dbReference type="EMBL" id="CAD8477784.1"/>
    </source>
</evidence>
<dbReference type="GO" id="GO:0030289">
    <property type="term" value="C:protein phosphatase 4 complex"/>
    <property type="evidence" value="ECO:0007669"/>
    <property type="project" value="InterPro"/>
</dbReference>
<protein>
    <submittedName>
        <fullName evidence="2">Uncharacterized protein</fullName>
    </submittedName>
</protein>
<dbReference type="GO" id="GO:0005634">
    <property type="term" value="C:nucleus"/>
    <property type="evidence" value="ECO:0007669"/>
    <property type="project" value="TreeGrafter"/>
</dbReference>
<accession>A0A7S0EAN6</accession>
<dbReference type="Pfam" id="PF09184">
    <property type="entry name" value="PPP4R2"/>
    <property type="match status" value="1"/>
</dbReference>